<dbReference type="Gene3D" id="2.30.29.30">
    <property type="entry name" value="Pleckstrin-homology domain (PH domain)/Phosphotyrosine-binding domain (PTB)"/>
    <property type="match status" value="1"/>
</dbReference>
<dbReference type="SMART" id="SM00160">
    <property type="entry name" value="RanBD"/>
    <property type="match status" value="1"/>
</dbReference>
<dbReference type="Pfam" id="PF08911">
    <property type="entry name" value="NUP50"/>
    <property type="match status" value="1"/>
</dbReference>
<gene>
    <name evidence="10" type="ORF">NMOB1V02_LOCUS2489</name>
</gene>
<proteinExistence type="predicted"/>
<sequence>MMSGKRRADNDLNHENWDKEDPAEDSGVCVTLTEEQLRERGRKILKARRKLPASSASTEQKDGGEKPNLFASFSGFGKPSTAPASSPFGSFAAEKDKAEKYSKIVVPTSKVTLNGTGVEKNSYVEAIKKLNEDFVWKIMDTVGISSGVKEILTRKQIHDLLSKDGQCKILTPCFASYNKHLEEIELKHKSFAIVFKDKISGSGNGIGVLGDEPNEQLKASIKGGVVDNPSRDIEPVRQTESVSQMAKISTLGPAVSNAIAEAKISDSASFGTVAQKSVTPNISAAFSMLPSSYVHSGTVSTSTSSFSFAKASGPTTSQSSDTSQKPLFSFLNPSANAEKGSGFSSGGSKEVAVTTTSFSFGKSPAEKEPTSFWKTTESSGAESGKGFAFGKPSFAFGKSEEKSPDVEKTVEKTTASDATKSTFSFGLGASPFSFGSNASGGEGLKMGFPSTGFSFGSSATSSTSASTFSSGNPPLFNFGSTLKTNFAATAPPAAGAEGGTGNNEEEEYTPPVAEAKDVEEEGSFFKTKTKFFYKVDGEFKPKGVGTLFLKKLESGQVQVLVRTEVVGNTIVFNVILTKGQRVQRLQKNNVLFICVANPPHDPKVPTESFTPVLFRTGSPASADELFKEFEKAIEEVSK</sequence>
<dbReference type="GO" id="GO:0015031">
    <property type="term" value="P:protein transport"/>
    <property type="evidence" value="ECO:0007669"/>
    <property type="project" value="UniProtKB-KW"/>
</dbReference>
<feature type="compositionally biased region" description="Polar residues" evidence="8">
    <location>
        <begin position="314"/>
        <end position="331"/>
    </location>
</feature>
<feature type="region of interest" description="Disordered" evidence="8">
    <location>
        <begin position="360"/>
        <end position="379"/>
    </location>
</feature>
<dbReference type="GO" id="GO:0051028">
    <property type="term" value="P:mRNA transport"/>
    <property type="evidence" value="ECO:0007669"/>
    <property type="project" value="UniProtKB-KW"/>
</dbReference>
<evidence type="ECO:0000313" key="11">
    <source>
        <dbReference type="Proteomes" id="UP000678499"/>
    </source>
</evidence>
<accession>A0A7R9BJ00</accession>
<evidence type="ECO:0000256" key="3">
    <source>
        <dbReference type="ARBA" id="ARBA00022816"/>
    </source>
</evidence>
<feature type="compositionally biased region" description="Basic residues" evidence="8">
    <location>
        <begin position="40"/>
        <end position="51"/>
    </location>
</feature>
<keyword evidence="7" id="KW-0539">Nucleus</keyword>
<evidence type="ECO:0000256" key="6">
    <source>
        <dbReference type="ARBA" id="ARBA00023132"/>
    </source>
</evidence>
<dbReference type="OrthoDB" id="10062131at2759"/>
<dbReference type="AlphaFoldDB" id="A0A7R9BJ00"/>
<evidence type="ECO:0000256" key="2">
    <source>
        <dbReference type="ARBA" id="ARBA00022448"/>
    </source>
</evidence>
<feature type="region of interest" description="Disordered" evidence="8">
    <location>
        <begin position="1"/>
        <end position="73"/>
    </location>
</feature>
<evidence type="ECO:0000313" key="10">
    <source>
        <dbReference type="EMBL" id="CAD7274665.1"/>
    </source>
</evidence>
<comment type="subcellular location">
    <subcellularLocation>
        <location evidence="1">Nucleus</location>
        <location evidence="1">Nuclear pore complex</location>
    </subcellularLocation>
</comment>
<protein>
    <recommendedName>
        <fullName evidence="9">RanBD1 domain-containing protein</fullName>
    </recommendedName>
</protein>
<feature type="region of interest" description="Disordered" evidence="8">
    <location>
        <begin position="305"/>
        <end position="331"/>
    </location>
</feature>
<dbReference type="SUPFAM" id="SSF50729">
    <property type="entry name" value="PH domain-like"/>
    <property type="match status" value="1"/>
</dbReference>
<evidence type="ECO:0000256" key="8">
    <source>
        <dbReference type="SAM" id="MobiDB-lite"/>
    </source>
</evidence>
<name>A0A7R9BJ00_9CRUS</name>
<evidence type="ECO:0000256" key="4">
    <source>
        <dbReference type="ARBA" id="ARBA00022927"/>
    </source>
</evidence>
<dbReference type="EMBL" id="OA882314">
    <property type="protein sequence ID" value="CAD7274665.1"/>
    <property type="molecule type" value="Genomic_DNA"/>
</dbReference>
<dbReference type="InterPro" id="IPR015007">
    <property type="entry name" value="NUP2/50/61"/>
</dbReference>
<dbReference type="InterPro" id="IPR011993">
    <property type="entry name" value="PH-like_dom_sf"/>
</dbReference>
<dbReference type="Pfam" id="PF00638">
    <property type="entry name" value="Ran_BP1"/>
    <property type="match status" value="1"/>
</dbReference>
<keyword evidence="2" id="KW-0813">Transport</keyword>
<keyword evidence="4" id="KW-0653">Protein transport</keyword>
<evidence type="ECO:0000256" key="5">
    <source>
        <dbReference type="ARBA" id="ARBA00023010"/>
    </source>
</evidence>
<evidence type="ECO:0000256" key="1">
    <source>
        <dbReference type="ARBA" id="ARBA00004567"/>
    </source>
</evidence>
<organism evidence="10">
    <name type="scientific">Notodromas monacha</name>
    <dbReference type="NCBI Taxonomy" id="399045"/>
    <lineage>
        <taxon>Eukaryota</taxon>
        <taxon>Metazoa</taxon>
        <taxon>Ecdysozoa</taxon>
        <taxon>Arthropoda</taxon>
        <taxon>Crustacea</taxon>
        <taxon>Oligostraca</taxon>
        <taxon>Ostracoda</taxon>
        <taxon>Podocopa</taxon>
        <taxon>Podocopida</taxon>
        <taxon>Cypridocopina</taxon>
        <taxon>Cypridoidea</taxon>
        <taxon>Cyprididae</taxon>
        <taxon>Notodromas</taxon>
    </lineage>
</organism>
<dbReference type="InterPro" id="IPR000156">
    <property type="entry name" value="Ran_bind_dom"/>
</dbReference>
<keyword evidence="6" id="KW-0906">Nuclear pore complex</keyword>
<dbReference type="Proteomes" id="UP000678499">
    <property type="component" value="Unassembled WGS sequence"/>
</dbReference>
<keyword evidence="3" id="KW-0509">mRNA transport</keyword>
<evidence type="ECO:0000256" key="7">
    <source>
        <dbReference type="ARBA" id="ARBA00023242"/>
    </source>
</evidence>
<keyword evidence="11" id="KW-1185">Reference proteome</keyword>
<keyword evidence="5" id="KW-0811">Translocation</keyword>
<reference evidence="10" key="1">
    <citation type="submission" date="2020-11" db="EMBL/GenBank/DDBJ databases">
        <authorList>
            <person name="Tran Van P."/>
        </authorList>
    </citation>
    <scope>NUCLEOTIDE SEQUENCE</scope>
</reference>
<dbReference type="CDD" id="cd13170">
    <property type="entry name" value="RanBD_NUP50"/>
    <property type="match status" value="1"/>
</dbReference>
<evidence type="ECO:0000259" key="9">
    <source>
        <dbReference type="SMART" id="SM00160"/>
    </source>
</evidence>
<dbReference type="GO" id="GO:0005643">
    <property type="term" value="C:nuclear pore"/>
    <property type="evidence" value="ECO:0007669"/>
    <property type="project" value="UniProtKB-SubCell"/>
</dbReference>
<dbReference type="EMBL" id="CAJPEX010000277">
    <property type="protein sequence ID" value="CAG0914817.1"/>
    <property type="molecule type" value="Genomic_DNA"/>
</dbReference>
<feature type="compositionally biased region" description="Basic and acidic residues" evidence="8">
    <location>
        <begin position="1"/>
        <end position="20"/>
    </location>
</feature>
<feature type="domain" description="RanBD1" evidence="9">
    <location>
        <begin position="509"/>
        <end position="636"/>
    </location>
</feature>